<comment type="caution">
    <text evidence="2">The sequence shown here is derived from an EMBL/GenBank/DDBJ whole genome shotgun (WGS) entry which is preliminary data.</text>
</comment>
<accession>A0AB38DJA6</accession>
<organism evidence="2 3">
    <name type="scientific">Mycobacteroides abscessus subsp. massiliense</name>
    <dbReference type="NCBI Taxonomy" id="1962118"/>
    <lineage>
        <taxon>Bacteria</taxon>
        <taxon>Bacillati</taxon>
        <taxon>Actinomycetota</taxon>
        <taxon>Actinomycetes</taxon>
        <taxon>Mycobacteriales</taxon>
        <taxon>Mycobacteriaceae</taxon>
        <taxon>Mycobacteroides</taxon>
        <taxon>Mycobacteroides abscessus</taxon>
    </lineage>
</organism>
<reference evidence="2 3" key="1">
    <citation type="submission" date="2016-11" db="EMBL/GenBank/DDBJ databases">
        <authorList>
            <consortium name="Pathogen Informatics"/>
        </authorList>
    </citation>
    <scope>NUCLEOTIDE SEQUENCE [LARGE SCALE GENOMIC DNA]</scope>
    <source>
        <strain evidence="2 3">1168</strain>
    </source>
</reference>
<evidence type="ECO:0000313" key="3">
    <source>
        <dbReference type="Proteomes" id="UP000190366"/>
    </source>
</evidence>
<evidence type="ECO:0000259" key="1">
    <source>
        <dbReference type="SMART" id="SM00530"/>
    </source>
</evidence>
<protein>
    <recommendedName>
        <fullName evidence="1">HTH cro/C1-type domain-containing protein</fullName>
    </recommendedName>
</protein>
<dbReference type="GO" id="GO:0003677">
    <property type="term" value="F:DNA binding"/>
    <property type="evidence" value="ECO:0007669"/>
    <property type="project" value="InterPro"/>
</dbReference>
<dbReference type="Proteomes" id="UP000190366">
    <property type="component" value="Unassembled WGS sequence"/>
</dbReference>
<dbReference type="InterPro" id="IPR010982">
    <property type="entry name" value="Lambda_DNA-bd_dom_sf"/>
</dbReference>
<dbReference type="Pfam" id="PF01381">
    <property type="entry name" value="HTH_3"/>
    <property type="match status" value="1"/>
</dbReference>
<sequence length="91" mass="9908">MTDKDGAQVAGPQIRIRALREAHGLSVSQLIERIVAEGVDGVHPDTVRNVELGYKRASKPLLTAWAKALGLSPLDVWQPEPLKSSRERVAS</sequence>
<dbReference type="Gene3D" id="1.10.260.40">
    <property type="entry name" value="lambda repressor-like DNA-binding domains"/>
    <property type="match status" value="1"/>
</dbReference>
<dbReference type="SUPFAM" id="SSF47413">
    <property type="entry name" value="lambda repressor-like DNA-binding domains"/>
    <property type="match status" value="1"/>
</dbReference>
<dbReference type="InterPro" id="IPR001387">
    <property type="entry name" value="Cro/C1-type_HTH"/>
</dbReference>
<dbReference type="SMART" id="SM00530">
    <property type="entry name" value="HTH_XRE"/>
    <property type="match status" value="1"/>
</dbReference>
<dbReference type="RefSeq" id="WP_109365551.1">
    <property type="nucleotide sequence ID" value="NZ_CP065272.1"/>
</dbReference>
<dbReference type="CDD" id="cd00093">
    <property type="entry name" value="HTH_XRE"/>
    <property type="match status" value="1"/>
</dbReference>
<evidence type="ECO:0000313" key="2">
    <source>
        <dbReference type="EMBL" id="SKZ14093.1"/>
    </source>
</evidence>
<dbReference type="AlphaFoldDB" id="A0AB38DJA6"/>
<gene>
    <name evidence="2" type="ORF">SAMEA2275630_03739</name>
</gene>
<name>A0AB38DJA6_9MYCO</name>
<proteinExistence type="predicted"/>
<dbReference type="EMBL" id="FVQL01000001">
    <property type="protein sequence ID" value="SKZ14093.1"/>
    <property type="molecule type" value="Genomic_DNA"/>
</dbReference>
<feature type="domain" description="HTH cro/C1-type" evidence="1">
    <location>
        <begin position="15"/>
        <end position="76"/>
    </location>
</feature>